<reference evidence="1 2" key="1">
    <citation type="submission" date="2019-11" db="EMBL/GenBank/DDBJ databases">
        <title>Pedobacter sp. HMF7647 Genome sequencing and assembly.</title>
        <authorList>
            <person name="Kang H."/>
            <person name="Kim H."/>
            <person name="Joh K."/>
        </authorList>
    </citation>
    <scope>NUCLEOTIDE SEQUENCE [LARGE SCALE GENOMIC DNA]</scope>
    <source>
        <strain evidence="1 2">HMF7647</strain>
    </source>
</reference>
<accession>A0A7K1Y6G9</accession>
<comment type="caution">
    <text evidence="1">The sequence shown here is derived from an EMBL/GenBank/DDBJ whole genome shotgun (WGS) entry which is preliminary data.</text>
</comment>
<keyword evidence="2" id="KW-1185">Reference proteome</keyword>
<sequence>MFLKISDQQHLKNLLSRLKFDATPLWGNMTAQQMIEHLIDQIQYSNRKKVPFCERSPEQAETMGNLYG</sequence>
<evidence type="ECO:0000313" key="2">
    <source>
        <dbReference type="Proteomes" id="UP000466586"/>
    </source>
</evidence>
<dbReference type="EMBL" id="WVHT01000002">
    <property type="protein sequence ID" value="MXV50176.1"/>
    <property type="molecule type" value="Genomic_DNA"/>
</dbReference>
<proteinExistence type="predicted"/>
<organism evidence="1 2">
    <name type="scientific">Hufsiella arboris</name>
    <dbReference type="NCBI Taxonomy" id="2695275"/>
    <lineage>
        <taxon>Bacteria</taxon>
        <taxon>Pseudomonadati</taxon>
        <taxon>Bacteroidota</taxon>
        <taxon>Sphingobacteriia</taxon>
        <taxon>Sphingobacteriales</taxon>
        <taxon>Sphingobacteriaceae</taxon>
        <taxon>Hufsiella</taxon>
    </lineage>
</organism>
<protein>
    <submittedName>
        <fullName evidence="1">Uncharacterized protein</fullName>
    </submittedName>
</protein>
<name>A0A7K1Y6G9_9SPHI</name>
<dbReference type="RefSeq" id="WP_160843357.1">
    <property type="nucleotide sequence ID" value="NZ_WVHT01000002.1"/>
</dbReference>
<dbReference type="Proteomes" id="UP000466586">
    <property type="component" value="Unassembled WGS sequence"/>
</dbReference>
<gene>
    <name evidence="1" type="ORF">GS399_04275</name>
</gene>
<evidence type="ECO:0000313" key="1">
    <source>
        <dbReference type="EMBL" id="MXV50176.1"/>
    </source>
</evidence>
<dbReference type="AlphaFoldDB" id="A0A7K1Y6G9"/>